<sequence length="454" mass="53832">MSRNFHNLPDLCVRKLFDYLPLNDLVNIHHFRKEWINIQEAACRHRTSLTLMLGPSPPSLINYPFTIPYQNDLFHDECENLNEEESTFNSNLKRIDFTGGLARLNFERLSRSNVTFLLEYFPSIKNLEIHRIDMLSTSEYDQLIRILKQWSPQLISLTITSVHIDPRYISINFANLLRMINATRWPMLKRISLPFNHSHESLNSQLSLELDILTKVEHFELNVEQGKVTIYFALKKFSEKNQLTKLRSIAVDLGNLEEKNDLWRFYLQLEPEILQKFTCFRGMPSLDLLETRQFYSHFVSLKQLELNLCGQHMFTELVDCLEPLNQLTYFKLNAAKLEMNMNQTNVKSIRSVQIFSLTLSSPFHRNKLLDSFPLAEIFPNVRVFEFINQRLDCHDCPNYPFESEQQYDQCIRQQISIAISNWLANCKRLYRIYTPILEYDCDHHRSQWSIEDFK</sequence>
<dbReference type="InterPro" id="IPR001810">
    <property type="entry name" value="F-box_dom"/>
</dbReference>
<proteinExistence type="predicted"/>
<comment type="caution">
    <text evidence="2">The sequence shown here is derived from an EMBL/GenBank/DDBJ whole genome shotgun (WGS) entry which is preliminary data.</text>
</comment>
<gene>
    <name evidence="2" type="ORF">RDWZM_006532</name>
</gene>
<dbReference type="Proteomes" id="UP001142055">
    <property type="component" value="Chromosome 2"/>
</dbReference>
<accession>A0A9Q0RNN7</accession>
<organism evidence="2 3">
    <name type="scientific">Blomia tropicalis</name>
    <name type="common">Mite</name>
    <dbReference type="NCBI Taxonomy" id="40697"/>
    <lineage>
        <taxon>Eukaryota</taxon>
        <taxon>Metazoa</taxon>
        <taxon>Ecdysozoa</taxon>
        <taxon>Arthropoda</taxon>
        <taxon>Chelicerata</taxon>
        <taxon>Arachnida</taxon>
        <taxon>Acari</taxon>
        <taxon>Acariformes</taxon>
        <taxon>Sarcoptiformes</taxon>
        <taxon>Astigmata</taxon>
        <taxon>Glycyphagoidea</taxon>
        <taxon>Echimyopodidae</taxon>
        <taxon>Blomia</taxon>
    </lineage>
</organism>
<dbReference type="EMBL" id="JAPWDV010000002">
    <property type="protein sequence ID" value="KAJ6220720.1"/>
    <property type="molecule type" value="Genomic_DNA"/>
</dbReference>
<name>A0A9Q0RNN7_BLOTA</name>
<evidence type="ECO:0000259" key="1">
    <source>
        <dbReference type="PROSITE" id="PS50181"/>
    </source>
</evidence>
<protein>
    <recommendedName>
        <fullName evidence="1">F-box domain-containing protein</fullName>
    </recommendedName>
</protein>
<dbReference type="PROSITE" id="PS50181">
    <property type="entry name" value="FBOX"/>
    <property type="match status" value="1"/>
</dbReference>
<feature type="domain" description="F-box" evidence="1">
    <location>
        <begin position="2"/>
        <end position="38"/>
    </location>
</feature>
<keyword evidence="3" id="KW-1185">Reference proteome</keyword>
<evidence type="ECO:0000313" key="2">
    <source>
        <dbReference type="EMBL" id="KAJ6220720.1"/>
    </source>
</evidence>
<reference evidence="2" key="1">
    <citation type="submission" date="2022-12" db="EMBL/GenBank/DDBJ databases">
        <title>Genome assemblies of Blomia tropicalis.</title>
        <authorList>
            <person name="Cui Y."/>
        </authorList>
    </citation>
    <scope>NUCLEOTIDE SEQUENCE</scope>
    <source>
        <tissue evidence="2">Adult mites</tissue>
    </source>
</reference>
<evidence type="ECO:0000313" key="3">
    <source>
        <dbReference type="Proteomes" id="UP001142055"/>
    </source>
</evidence>
<dbReference type="AlphaFoldDB" id="A0A9Q0RNN7"/>